<feature type="domain" description="Tyr recombinase" evidence="4">
    <location>
        <begin position="50"/>
        <end position="230"/>
    </location>
</feature>
<dbReference type="InterPro" id="IPR013762">
    <property type="entry name" value="Integrase-like_cat_sf"/>
</dbReference>
<dbReference type="EMBL" id="JADOUA010000001">
    <property type="protein sequence ID" value="MBG6089596.1"/>
    <property type="molecule type" value="Genomic_DNA"/>
</dbReference>
<reference evidence="5" key="1">
    <citation type="submission" date="2020-11" db="EMBL/GenBank/DDBJ databases">
        <title>Sequencing the genomes of 1000 actinobacteria strains.</title>
        <authorList>
            <person name="Klenk H.-P."/>
        </authorList>
    </citation>
    <scope>NUCLEOTIDE SEQUENCE</scope>
    <source>
        <strain evidence="5">DSM 43175</strain>
    </source>
</reference>
<evidence type="ECO:0000256" key="3">
    <source>
        <dbReference type="ARBA" id="ARBA00023172"/>
    </source>
</evidence>
<dbReference type="InterPro" id="IPR002104">
    <property type="entry name" value="Integrase_catalytic"/>
</dbReference>
<keyword evidence="6" id="KW-1185">Reference proteome</keyword>
<dbReference type="GO" id="GO:0003677">
    <property type="term" value="F:DNA binding"/>
    <property type="evidence" value="ECO:0007669"/>
    <property type="project" value="UniProtKB-KW"/>
</dbReference>
<evidence type="ECO:0000313" key="6">
    <source>
        <dbReference type="Proteomes" id="UP000614047"/>
    </source>
</evidence>
<dbReference type="Gene3D" id="1.10.443.10">
    <property type="entry name" value="Intergrase catalytic core"/>
    <property type="match status" value="1"/>
</dbReference>
<dbReference type="InterPro" id="IPR050090">
    <property type="entry name" value="Tyrosine_recombinase_XerCD"/>
</dbReference>
<dbReference type="RefSeq" id="WP_197012186.1">
    <property type="nucleotide sequence ID" value="NZ_BAABES010000004.1"/>
</dbReference>
<accession>A0A931DL71</accession>
<dbReference type="InterPro" id="IPR011010">
    <property type="entry name" value="DNA_brk_join_enz"/>
</dbReference>
<sequence length="239" mass="24863">MAAWLQAARTATTRQARLADTAAFLRWLAAAAPGVSLWTASEDVLVASEGTTPARPLAEATALLAGAEAIAATRPADAAAAALLISTGLRAAEVAALTAGRIADDSGHRVIRIRVKGGKTIALPLPPRVCALLEPLLAGRAPHEPLLQREDGRPFDRWRLTTALRRTARAAGVDPTGLTPHVLRATAATLLLDAGTPVELVQALLGHASPVTTKRYDRGTRRLDGHATYRLAGILAGGS</sequence>
<dbReference type="SUPFAM" id="SSF56349">
    <property type="entry name" value="DNA breaking-rejoining enzymes"/>
    <property type="match status" value="1"/>
</dbReference>
<evidence type="ECO:0000259" key="4">
    <source>
        <dbReference type="PROSITE" id="PS51898"/>
    </source>
</evidence>
<dbReference type="PANTHER" id="PTHR30349:SF41">
    <property type="entry name" value="INTEGRASE_RECOMBINASE PROTEIN MJ0367-RELATED"/>
    <property type="match status" value="1"/>
</dbReference>
<dbReference type="CDD" id="cd00397">
    <property type="entry name" value="DNA_BRE_C"/>
    <property type="match status" value="1"/>
</dbReference>
<evidence type="ECO:0000313" key="5">
    <source>
        <dbReference type="EMBL" id="MBG6089596.1"/>
    </source>
</evidence>
<organism evidence="5 6">
    <name type="scientific">Actinomadura viridis</name>
    <dbReference type="NCBI Taxonomy" id="58110"/>
    <lineage>
        <taxon>Bacteria</taxon>
        <taxon>Bacillati</taxon>
        <taxon>Actinomycetota</taxon>
        <taxon>Actinomycetes</taxon>
        <taxon>Streptosporangiales</taxon>
        <taxon>Thermomonosporaceae</taxon>
        <taxon>Actinomadura</taxon>
    </lineage>
</organism>
<dbReference type="Pfam" id="PF00589">
    <property type="entry name" value="Phage_integrase"/>
    <property type="match status" value="1"/>
</dbReference>
<name>A0A931DL71_9ACTN</name>
<proteinExistence type="inferred from homology"/>
<keyword evidence="2" id="KW-0238">DNA-binding</keyword>
<dbReference type="GO" id="GO:0006310">
    <property type="term" value="P:DNA recombination"/>
    <property type="evidence" value="ECO:0007669"/>
    <property type="project" value="UniProtKB-KW"/>
</dbReference>
<dbReference type="GO" id="GO:0015074">
    <property type="term" value="P:DNA integration"/>
    <property type="evidence" value="ECO:0007669"/>
    <property type="project" value="InterPro"/>
</dbReference>
<comment type="caution">
    <text evidence="5">The sequence shown here is derived from an EMBL/GenBank/DDBJ whole genome shotgun (WGS) entry which is preliminary data.</text>
</comment>
<gene>
    <name evidence="5" type="ORF">IW256_003709</name>
</gene>
<comment type="similarity">
    <text evidence="1">Belongs to the 'phage' integrase family.</text>
</comment>
<dbReference type="AlphaFoldDB" id="A0A931DL71"/>
<dbReference type="PROSITE" id="PS51898">
    <property type="entry name" value="TYR_RECOMBINASE"/>
    <property type="match status" value="1"/>
</dbReference>
<keyword evidence="3" id="KW-0233">DNA recombination</keyword>
<dbReference type="PANTHER" id="PTHR30349">
    <property type="entry name" value="PHAGE INTEGRASE-RELATED"/>
    <property type="match status" value="1"/>
</dbReference>
<dbReference type="Proteomes" id="UP000614047">
    <property type="component" value="Unassembled WGS sequence"/>
</dbReference>
<protein>
    <submittedName>
        <fullName evidence="5">Integrase</fullName>
    </submittedName>
</protein>
<evidence type="ECO:0000256" key="1">
    <source>
        <dbReference type="ARBA" id="ARBA00008857"/>
    </source>
</evidence>
<evidence type="ECO:0000256" key="2">
    <source>
        <dbReference type="ARBA" id="ARBA00023125"/>
    </source>
</evidence>